<dbReference type="PANTHER" id="PTHR43343:SF3">
    <property type="entry name" value="PROTEASE DO-LIKE 8, CHLOROPLASTIC"/>
    <property type="match status" value="1"/>
</dbReference>
<accession>A0A4Z0D9K6</accession>
<evidence type="ECO:0000313" key="5">
    <source>
        <dbReference type="Proteomes" id="UP000298381"/>
    </source>
</evidence>
<protein>
    <submittedName>
        <fullName evidence="4">PDZ domain-containing protein</fullName>
    </submittedName>
</protein>
<dbReference type="GO" id="GO:0004252">
    <property type="term" value="F:serine-type endopeptidase activity"/>
    <property type="evidence" value="ECO:0007669"/>
    <property type="project" value="InterPro"/>
</dbReference>
<keyword evidence="1" id="KW-0645">Protease</keyword>
<name>A0A4Z0D9K6_9FIRM</name>
<dbReference type="Proteomes" id="UP000298381">
    <property type="component" value="Unassembled WGS sequence"/>
</dbReference>
<dbReference type="SUPFAM" id="SSF50156">
    <property type="entry name" value="PDZ domain-like"/>
    <property type="match status" value="1"/>
</dbReference>
<dbReference type="InterPro" id="IPR001478">
    <property type="entry name" value="PDZ"/>
</dbReference>
<organism evidence="4 5">
    <name type="scientific">Soehngenia longivitae</name>
    <dbReference type="NCBI Taxonomy" id="2562294"/>
    <lineage>
        <taxon>Bacteria</taxon>
        <taxon>Bacillati</taxon>
        <taxon>Bacillota</taxon>
        <taxon>Tissierellia</taxon>
        <taxon>Tissierellales</taxon>
        <taxon>Tissierellaceae</taxon>
        <taxon>Soehngenia</taxon>
    </lineage>
</organism>
<dbReference type="PRINTS" id="PR00834">
    <property type="entry name" value="PROTEASES2C"/>
</dbReference>
<evidence type="ECO:0000259" key="3">
    <source>
        <dbReference type="PROSITE" id="PS50106"/>
    </source>
</evidence>
<evidence type="ECO:0000256" key="2">
    <source>
        <dbReference type="ARBA" id="ARBA00022801"/>
    </source>
</evidence>
<dbReference type="EMBL" id="SRIB01000002">
    <property type="protein sequence ID" value="TFZ41522.1"/>
    <property type="molecule type" value="Genomic_DNA"/>
</dbReference>
<dbReference type="Gene3D" id="2.30.42.10">
    <property type="match status" value="1"/>
</dbReference>
<dbReference type="InterPro" id="IPR001940">
    <property type="entry name" value="Peptidase_S1C"/>
</dbReference>
<proteinExistence type="predicted"/>
<keyword evidence="2" id="KW-0378">Hydrolase</keyword>
<evidence type="ECO:0000256" key="1">
    <source>
        <dbReference type="ARBA" id="ARBA00022670"/>
    </source>
</evidence>
<dbReference type="SMART" id="SM00228">
    <property type="entry name" value="PDZ"/>
    <property type="match status" value="1"/>
</dbReference>
<keyword evidence="5" id="KW-1185">Reference proteome</keyword>
<dbReference type="SUPFAM" id="SSF50494">
    <property type="entry name" value="Trypsin-like serine proteases"/>
    <property type="match status" value="1"/>
</dbReference>
<dbReference type="Gene3D" id="2.40.10.120">
    <property type="match status" value="1"/>
</dbReference>
<dbReference type="PANTHER" id="PTHR43343">
    <property type="entry name" value="PEPTIDASE S12"/>
    <property type="match status" value="1"/>
</dbReference>
<evidence type="ECO:0000313" key="4">
    <source>
        <dbReference type="EMBL" id="TFZ41522.1"/>
    </source>
</evidence>
<feature type="domain" description="PDZ" evidence="3">
    <location>
        <begin position="271"/>
        <end position="348"/>
    </location>
</feature>
<comment type="caution">
    <text evidence="4">The sequence shown here is derived from an EMBL/GenBank/DDBJ whole genome shotgun (WGS) entry which is preliminary data.</text>
</comment>
<reference evidence="4 5" key="1">
    <citation type="submission" date="2019-03" db="EMBL/GenBank/DDBJ databases">
        <title>Draft genome sequence data and analysis of a Fermenting Bacterium, Soehngenia longevitae strain 1933PT, isolated from petroleum reservoir in Azerbaijan.</title>
        <authorList>
            <person name="Grouzdev D.S."/>
            <person name="Bidzhieva S.K."/>
            <person name="Sokolova D.S."/>
            <person name="Tourova T.P."/>
            <person name="Poltaraus A.B."/>
            <person name="Nazina T.N."/>
        </authorList>
    </citation>
    <scope>NUCLEOTIDE SEQUENCE [LARGE SCALE GENOMIC DNA]</scope>
    <source>
        <strain evidence="4 5">1933P</strain>
    </source>
</reference>
<dbReference type="AlphaFoldDB" id="A0A4Z0D9K6"/>
<sequence length="361" mass="38717">MTFRWKSLIVVVLIISLLSGLAGSYIGIRIFASNINTNTNNTQEIVINPNDSYTTVSAVVQKSMSSVVGITTVEIKDYLYTQQLVSGVGSGVIVNSDGYILTNSHVISDGNAREIQVLFEDGEKLDAKVVWVDSYMDLAIIKVNRTNLPVAVLGDSDSLVVGELAIAIGNPLGLEFQRTVTSGIISGLNRSVQVDNNVVMENLIQTDASINPGNSGGPLLNAKGEVVGINTAKISSAEGLGFAIPINTIKPIIDEVLKTGTYQKVYLGIKGVSVEEYEIGLGIDLEADNGVVVLEVQANSPASKAGLQTGDIITKLDDREIEDMNDLRNGLYSYKVNDKVILEIIRNGEEKTLEVTLEASR</sequence>
<dbReference type="OrthoDB" id="9758917at2"/>
<dbReference type="InterPro" id="IPR009003">
    <property type="entry name" value="Peptidase_S1_PA"/>
</dbReference>
<dbReference type="Pfam" id="PF13365">
    <property type="entry name" value="Trypsin_2"/>
    <property type="match status" value="1"/>
</dbReference>
<dbReference type="PROSITE" id="PS50106">
    <property type="entry name" value="PDZ"/>
    <property type="match status" value="1"/>
</dbReference>
<dbReference type="InterPro" id="IPR036034">
    <property type="entry name" value="PDZ_sf"/>
</dbReference>
<dbReference type="Pfam" id="PF13180">
    <property type="entry name" value="PDZ_2"/>
    <property type="match status" value="1"/>
</dbReference>
<dbReference type="GO" id="GO:0006508">
    <property type="term" value="P:proteolysis"/>
    <property type="evidence" value="ECO:0007669"/>
    <property type="project" value="UniProtKB-KW"/>
</dbReference>
<dbReference type="InterPro" id="IPR051201">
    <property type="entry name" value="Chloro_Bact_Ser_Proteases"/>
</dbReference>
<gene>
    <name evidence="4" type="ORF">E4100_01905</name>
</gene>